<proteinExistence type="predicted"/>
<evidence type="ECO:0000313" key="3">
    <source>
        <dbReference type="Proteomes" id="UP001059893"/>
    </source>
</evidence>
<keyword evidence="3" id="KW-1185">Reference proteome</keyword>
<protein>
    <submittedName>
        <fullName evidence="2">Uncharacterized protein</fullName>
    </submittedName>
</protein>
<gene>
    <name evidence="2" type="ORF">MCOR33_010100</name>
</gene>
<feature type="region of interest" description="Disordered" evidence="1">
    <location>
        <begin position="1"/>
        <end position="66"/>
    </location>
</feature>
<dbReference type="Proteomes" id="UP001059893">
    <property type="component" value="Unassembled WGS sequence"/>
</dbReference>
<dbReference type="EMBL" id="JABSND010000312">
    <property type="protein sequence ID" value="KAI6292120.1"/>
    <property type="molecule type" value="Genomic_DNA"/>
</dbReference>
<reference evidence="2" key="1">
    <citation type="submission" date="2021-01" db="EMBL/GenBank/DDBJ databases">
        <title>Deciphering the adaptive evolutionary patterns associated with biogeogrpahic diversity in the finger millet blast pathogen Magnaporthe oryzae in Eastern Africa.</title>
        <authorList>
            <person name="Onyema G."/>
            <person name="Shittu T.A."/>
            <person name="Dodsworth S."/>
            <person name="Devilliers S."/>
            <person name="Muthumeenakshi S."/>
            <person name="Sreenivasaprasad S."/>
        </authorList>
    </citation>
    <scope>NUCLEOTIDE SEQUENCE</scope>
    <source>
        <strain evidence="2">D15/s37</strain>
    </source>
</reference>
<organism evidence="2 3">
    <name type="scientific">Pyricularia grisea</name>
    <name type="common">Crabgrass-specific blast fungus</name>
    <name type="synonym">Magnaporthe grisea</name>
    <dbReference type="NCBI Taxonomy" id="148305"/>
    <lineage>
        <taxon>Eukaryota</taxon>
        <taxon>Fungi</taxon>
        <taxon>Dikarya</taxon>
        <taxon>Ascomycota</taxon>
        <taxon>Pezizomycotina</taxon>
        <taxon>Sordariomycetes</taxon>
        <taxon>Sordariomycetidae</taxon>
        <taxon>Magnaporthales</taxon>
        <taxon>Pyriculariaceae</taxon>
        <taxon>Pyricularia</taxon>
    </lineage>
</organism>
<evidence type="ECO:0000313" key="2">
    <source>
        <dbReference type="EMBL" id="KAI6292120.1"/>
    </source>
</evidence>
<feature type="compositionally biased region" description="Basic and acidic residues" evidence="1">
    <location>
        <begin position="10"/>
        <end position="27"/>
    </location>
</feature>
<comment type="caution">
    <text evidence="2">The sequence shown here is derived from an EMBL/GenBank/DDBJ whole genome shotgun (WGS) entry which is preliminary data.</text>
</comment>
<accession>A0ABQ8N6K2</accession>
<name>A0ABQ8N6K2_PYRGI</name>
<evidence type="ECO:0000256" key="1">
    <source>
        <dbReference type="SAM" id="MobiDB-lite"/>
    </source>
</evidence>
<sequence length="66" mass="7303">MGDSGRGQGKHYEQHRFQSQELAREDDSGWAVAPCLRSDQGQQLVRASDTPPRSAPLKRHSSDGLL</sequence>